<accession>A0ABZ2YHR1</accession>
<dbReference type="RefSeq" id="WP_341833978.1">
    <property type="nucleotide sequence ID" value="NZ_CP149822.1"/>
</dbReference>
<evidence type="ECO:0000256" key="1">
    <source>
        <dbReference type="SAM" id="SignalP"/>
    </source>
</evidence>
<keyword evidence="1" id="KW-0732">Signal</keyword>
<evidence type="ECO:0000313" key="3">
    <source>
        <dbReference type="Proteomes" id="UP001485459"/>
    </source>
</evidence>
<proteinExistence type="predicted"/>
<evidence type="ECO:0000313" key="2">
    <source>
        <dbReference type="EMBL" id="WZN38969.1"/>
    </source>
</evidence>
<organism evidence="2 3">
    <name type="scientific">Chitinophaga pollutisoli</name>
    <dbReference type="NCBI Taxonomy" id="3133966"/>
    <lineage>
        <taxon>Bacteria</taxon>
        <taxon>Pseudomonadati</taxon>
        <taxon>Bacteroidota</taxon>
        <taxon>Chitinophagia</taxon>
        <taxon>Chitinophagales</taxon>
        <taxon>Chitinophagaceae</taxon>
        <taxon>Chitinophaga</taxon>
    </lineage>
</organism>
<dbReference type="EMBL" id="CP149822">
    <property type="protein sequence ID" value="WZN38969.1"/>
    <property type="molecule type" value="Genomic_DNA"/>
</dbReference>
<keyword evidence="3" id="KW-1185">Reference proteome</keyword>
<gene>
    <name evidence="2" type="ORF">WJU16_13250</name>
</gene>
<feature type="signal peptide" evidence="1">
    <location>
        <begin position="1"/>
        <end position="24"/>
    </location>
</feature>
<protein>
    <submittedName>
        <fullName evidence="2">Uncharacterized protein</fullName>
    </submittedName>
</protein>
<reference evidence="3" key="1">
    <citation type="submission" date="2024-03" db="EMBL/GenBank/DDBJ databases">
        <title>Chitinophaga horti sp. nov., isolated from garden soil.</title>
        <authorList>
            <person name="Lee D.S."/>
            <person name="Han D.M."/>
            <person name="Baek J.H."/>
            <person name="Choi D.G."/>
            <person name="Jeon J.H."/>
            <person name="Jeon C.O."/>
        </authorList>
    </citation>
    <scope>NUCLEOTIDE SEQUENCE [LARGE SCALE GENOMIC DNA]</scope>
    <source>
        <strain evidence="3">GPA1</strain>
    </source>
</reference>
<sequence length="75" mass="8603">MKRHSCLFGALICILATWPRFAEAAHPPLTILRGAMETSGDKMERMFLYDASEVQHMEMAFFYYPKSSQSFHTGL</sequence>
<feature type="chain" id="PRO_5045703153" evidence="1">
    <location>
        <begin position="25"/>
        <end position="75"/>
    </location>
</feature>
<dbReference type="Proteomes" id="UP001485459">
    <property type="component" value="Chromosome"/>
</dbReference>
<name>A0ABZ2YHR1_9BACT</name>